<evidence type="ECO:0000259" key="7">
    <source>
        <dbReference type="Pfam" id="PF03328"/>
    </source>
</evidence>
<evidence type="ECO:0000256" key="6">
    <source>
        <dbReference type="ARBA" id="ARBA00022842"/>
    </source>
</evidence>
<dbReference type="EMBL" id="DSVI01000004">
    <property type="protein sequence ID" value="HGT46712.1"/>
    <property type="molecule type" value="Genomic_DNA"/>
</dbReference>
<reference evidence="8" key="1">
    <citation type="journal article" date="2020" name="mSystems">
        <title>Genome- and Community-Level Interaction Insights into Carbon Utilization and Element Cycling Functions of Hydrothermarchaeota in Hydrothermal Sediment.</title>
        <authorList>
            <person name="Zhou Z."/>
            <person name="Liu Y."/>
            <person name="Xu W."/>
            <person name="Pan J."/>
            <person name="Luo Z.H."/>
            <person name="Li M."/>
        </authorList>
    </citation>
    <scope>NUCLEOTIDE SEQUENCE [LARGE SCALE GENOMIC DNA]</scope>
    <source>
        <strain evidence="8">SpSt-500</strain>
    </source>
</reference>
<evidence type="ECO:0000256" key="2">
    <source>
        <dbReference type="ARBA" id="ARBA00004496"/>
    </source>
</evidence>
<keyword evidence="5" id="KW-0479">Metal-binding</keyword>
<dbReference type="GO" id="GO:0016829">
    <property type="term" value="F:lyase activity"/>
    <property type="evidence" value="ECO:0007669"/>
    <property type="project" value="UniProtKB-KW"/>
</dbReference>
<keyword evidence="8" id="KW-0456">Lyase</keyword>
<accession>A0A832DFZ5</accession>
<evidence type="ECO:0000256" key="4">
    <source>
        <dbReference type="ARBA" id="ARBA00022553"/>
    </source>
</evidence>
<dbReference type="Gene3D" id="3.20.20.60">
    <property type="entry name" value="Phosphoenolpyruvate-binding domains"/>
    <property type="match status" value="1"/>
</dbReference>
<keyword evidence="6" id="KW-0460">Magnesium</keyword>
<feature type="domain" description="HpcH/HpaI aldolase/citrate lyase" evidence="7">
    <location>
        <begin position="118"/>
        <end position="334"/>
    </location>
</feature>
<dbReference type="GO" id="GO:0005737">
    <property type="term" value="C:cytoplasm"/>
    <property type="evidence" value="ECO:0007669"/>
    <property type="project" value="UniProtKB-SubCell"/>
</dbReference>
<comment type="cofactor">
    <cofactor evidence="1">
        <name>Mg(2+)</name>
        <dbReference type="ChEBI" id="CHEBI:18420"/>
    </cofactor>
</comment>
<dbReference type="InterPro" id="IPR023439">
    <property type="entry name" value="Mal_deCO2ase/Cit_lyase_ACP"/>
</dbReference>
<dbReference type="PANTHER" id="PTHR32308">
    <property type="entry name" value="LYASE BETA SUBUNIT, PUTATIVE (AFU_ORTHOLOGUE AFUA_4G13030)-RELATED"/>
    <property type="match status" value="1"/>
</dbReference>
<dbReference type="Pfam" id="PF06857">
    <property type="entry name" value="ACP"/>
    <property type="match status" value="1"/>
</dbReference>
<proteinExistence type="predicted"/>
<dbReference type="AlphaFoldDB" id="A0A832DFZ5"/>
<dbReference type="PANTHER" id="PTHR32308:SF10">
    <property type="entry name" value="CITRATE LYASE SUBUNIT BETA"/>
    <property type="match status" value="1"/>
</dbReference>
<dbReference type="Pfam" id="PF03328">
    <property type="entry name" value="HpcH_HpaI"/>
    <property type="match status" value="1"/>
</dbReference>
<sequence>MIRKKLIKSSAGKSGDNIRSDCYIELQIKDSGGLKVELNSKVEVMYGDSIRNLILEMCNFFNLKNAKIICEDYGALPFVLAARFELAVKRLFPEIKKEFLFPIIRQNNYSTTKDRLRRTRLYLPGNEPKFFINAGLHSPDGIILDLEDSVAPAEKDAAQLLVRNALRSVDFYGAERMVRINQLPKGLNDLQFIVPHNVHVILIPKCESAEQVIAVEKEIKKLKKKFDIKNEIYFMPIIESALGVIKAYEIASASKQNCALAIGLEDYTADIGTQRTNEGRESIFARQMLVNAARAAGIQPIDTVFSDVADMEGLRQSVIEAKSLGFEGKGCIHPRQIPVVHQAFAPTSEEIEKAKKIVLAFEEAEKKGLGVVSLGNKMIDPPVVKRALRTIDLAILNNLLNKNWRKE</sequence>
<dbReference type="InterPro" id="IPR005000">
    <property type="entry name" value="Aldolase/citrate-lyase_domain"/>
</dbReference>
<evidence type="ECO:0000256" key="5">
    <source>
        <dbReference type="ARBA" id="ARBA00022723"/>
    </source>
</evidence>
<comment type="caution">
    <text evidence="8">The sequence shown here is derived from an EMBL/GenBank/DDBJ whole genome shotgun (WGS) entry which is preliminary data.</text>
</comment>
<gene>
    <name evidence="8" type="ORF">ENS56_01595</name>
</gene>
<evidence type="ECO:0000313" key="8">
    <source>
        <dbReference type="EMBL" id="HGT46712.1"/>
    </source>
</evidence>
<dbReference type="GO" id="GO:0006107">
    <property type="term" value="P:oxaloacetate metabolic process"/>
    <property type="evidence" value="ECO:0007669"/>
    <property type="project" value="TreeGrafter"/>
</dbReference>
<dbReference type="InterPro" id="IPR040442">
    <property type="entry name" value="Pyrv_kinase-like_dom_sf"/>
</dbReference>
<dbReference type="SUPFAM" id="SSF51621">
    <property type="entry name" value="Phosphoenolpyruvate/pyruvate domain"/>
    <property type="match status" value="1"/>
</dbReference>
<dbReference type="GO" id="GO:0000287">
    <property type="term" value="F:magnesium ion binding"/>
    <property type="evidence" value="ECO:0007669"/>
    <property type="project" value="TreeGrafter"/>
</dbReference>
<evidence type="ECO:0000256" key="3">
    <source>
        <dbReference type="ARBA" id="ARBA00022490"/>
    </source>
</evidence>
<keyword evidence="4" id="KW-0597">Phosphoprotein</keyword>
<dbReference type="InterPro" id="IPR015813">
    <property type="entry name" value="Pyrv/PenolPyrv_kinase-like_dom"/>
</dbReference>
<name>A0A832DFZ5_9BACT</name>
<comment type="subcellular location">
    <subcellularLocation>
        <location evidence="2">Cytoplasm</location>
    </subcellularLocation>
</comment>
<keyword evidence="3" id="KW-0963">Cytoplasm</keyword>
<protein>
    <submittedName>
        <fullName evidence="8">Citrate lyase ACP</fullName>
    </submittedName>
</protein>
<organism evidence="8">
    <name type="scientific">Ignavibacterium album</name>
    <dbReference type="NCBI Taxonomy" id="591197"/>
    <lineage>
        <taxon>Bacteria</taxon>
        <taxon>Pseudomonadati</taxon>
        <taxon>Ignavibacteriota</taxon>
        <taxon>Ignavibacteria</taxon>
        <taxon>Ignavibacteriales</taxon>
        <taxon>Ignavibacteriaceae</taxon>
        <taxon>Ignavibacterium</taxon>
    </lineage>
</organism>
<evidence type="ECO:0000256" key="1">
    <source>
        <dbReference type="ARBA" id="ARBA00001946"/>
    </source>
</evidence>